<dbReference type="RefSeq" id="XP_040599288.1">
    <property type="nucleotide sequence ID" value="XM_040743354.1"/>
</dbReference>
<name>A0ABM2XC78_MESAU</name>
<dbReference type="Pfam" id="PF01840">
    <property type="entry name" value="TCL1_MTCP1"/>
    <property type="match status" value="1"/>
</dbReference>
<keyword evidence="2" id="KW-1185">Reference proteome</keyword>
<proteinExistence type="inferred from homology"/>
<organism evidence="2 3">
    <name type="scientific">Mesocricetus auratus</name>
    <name type="common">Golden hamster</name>
    <dbReference type="NCBI Taxonomy" id="10036"/>
    <lineage>
        <taxon>Eukaryota</taxon>
        <taxon>Metazoa</taxon>
        <taxon>Chordata</taxon>
        <taxon>Craniata</taxon>
        <taxon>Vertebrata</taxon>
        <taxon>Euteleostomi</taxon>
        <taxon>Mammalia</taxon>
        <taxon>Eutheria</taxon>
        <taxon>Euarchontoglires</taxon>
        <taxon>Glires</taxon>
        <taxon>Rodentia</taxon>
        <taxon>Myomorpha</taxon>
        <taxon>Muroidea</taxon>
        <taxon>Cricetidae</taxon>
        <taxon>Cricetinae</taxon>
        <taxon>Mesocricetus</taxon>
    </lineage>
</organism>
<dbReference type="GeneID" id="121139452"/>
<evidence type="ECO:0000313" key="3">
    <source>
        <dbReference type="RefSeq" id="XP_040599288.1"/>
    </source>
</evidence>
<comment type="similarity">
    <text evidence="1">Belongs to the TCL1 family.</text>
</comment>
<evidence type="ECO:0000313" key="2">
    <source>
        <dbReference type="Proteomes" id="UP000886700"/>
    </source>
</evidence>
<gene>
    <name evidence="3" type="primary">LOC121139452</name>
</gene>
<dbReference type="InterPro" id="IPR004832">
    <property type="entry name" value="TCL1_MTCP1"/>
</dbReference>
<dbReference type="InterPro" id="IPR036672">
    <property type="entry name" value="TCL1_MTCP1_sf"/>
</dbReference>
<sequence>MAAAPLGQPPVRLSLERLGYYRDDNLRLWKVLSLRFTPDHPTHSNPGARVTVRLSQVDECCQEIRSPMFSCLACLPMSWMHLSLGLYSGSDVRLWKLVEHDWFGDIEQLELEMGNPIALGLDSVLWPMHPQ</sequence>
<protein>
    <submittedName>
        <fullName evidence="3">Protein TCL1B1-like isoform X2</fullName>
    </submittedName>
</protein>
<dbReference type="PANTHER" id="PTHR14060">
    <property type="entry name" value="PROTEIN P13 MTCP-1"/>
    <property type="match status" value="1"/>
</dbReference>
<dbReference type="Proteomes" id="UP000886700">
    <property type="component" value="Unplaced"/>
</dbReference>
<reference evidence="3" key="1">
    <citation type="submission" date="2025-08" db="UniProtKB">
        <authorList>
            <consortium name="RefSeq"/>
        </authorList>
    </citation>
    <scope>IDENTIFICATION</scope>
    <source>
        <tissue evidence="3">Liver</tissue>
    </source>
</reference>
<accession>A0ABM2XC78</accession>
<dbReference type="Gene3D" id="2.40.15.10">
    <property type="entry name" value="TCL1/MTCP1"/>
    <property type="match status" value="1"/>
</dbReference>
<evidence type="ECO:0000256" key="1">
    <source>
        <dbReference type="ARBA" id="ARBA00006399"/>
    </source>
</evidence>
<dbReference type="SUPFAM" id="SSF50904">
    <property type="entry name" value="Oncogene products"/>
    <property type="match status" value="1"/>
</dbReference>
<dbReference type="PANTHER" id="PTHR14060:SF2">
    <property type="entry name" value="T-CELL LEUKEMIA_LYMPHOMA PROTEIN 1B"/>
    <property type="match status" value="1"/>
</dbReference>